<accession>F2NMZ7</accession>
<dbReference type="HOGENOM" id="CLU_1852792_0_0_0"/>
<dbReference type="AlphaFoldDB" id="F2NMZ7"/>
<dbReference type="KEGG" id="mhd:Marky_2008"/>
<sequence length="138" mass="15346">MAPVSCEAEKEVIEREGPHPDSSTDASWRVYASLEVDGRALVLEWRPLQVPETQDAVVRLGGVGGVELAAFEAYWLTLRIRHSEPWGKPGLAWVPPLLVVGLERYTLTPRTAVMLAGALRDLLYEMGYGRDPETNRAF</sequence>
<organism evidence="2 3">
    <name type="scientific">Marinithermus hydrothermalis (strain DSM 14884 / JCM 11576 / T1)</name>
    <dbReference type="NCBI Taxonomy" id="869210"/>
    <lineage>
        <taxon>Bacteria</taxon>
        <taxon>Thermotogati</taxon>
        <taxon>Deinococcota</taxon>
        <taxon>Deinococci</taxon>
        <taxon>Thermales</taxon>
        <taxon>Thermaceae</taxon>
        <taxon>Marinithermus</taxon>
    </lineage>
</organism>
<dbReference type="STRING" id="869210.Marky_2008"/>
<reference evidence="2 3" key="1">
    <citation type="journal article" date="2012" name="Stand. Genomic Sci.">
        <title>Complete genome sequence of the aerobic, heterotroph Marinithermus hydrothermalis type strain (T1(T)) from a deep-sea hydrothermal vent chimney.</title>
        <authorList>
            <person name="Copeland A."/>
            <person name="Gu W."/>
            <person name="Yasawong M."/>
            <person name="Lapidus A."/>
            <person name="Lucas S."/>
            <person name="Deshpande S."/>
            <person name="Pagani I."/>
            <person name="Tapia R."/>
            <person name="Cheng J.F."/>
            <person name="Goodwin L.A."/>
            <person name="Pitluck S."/>
            <person name="Liolios K."/>
            <person name="Ivanova N."/>
            <person name="Mavromatis K."/>
            <person name="Mikhailova N."/>
            <person name="Pati A."/>
            <person name="Chen A."/>
            <person name="Palaniappan K."/>
            <person name="Land M."/>
            <person name="Pan C."/>
            <person name="Brambilla E.M."/>
            <person name="Rohde M."/>
            <person name="Tindall B.J."/>
            <person name="Sikorski J."/>
            <person name="Goker M."/>
            <person name="Detter J.C."/>
            <person name="Bristow J."/>
            <person name="Eisen J.A."/>
            <person name="Markowitz V."/>
            <person name="Hugenholtz P."/>
            <person name="Kyrpides N.C."/>
            <person name="Klenk H.P."/>
            <person name="Woyke T."/>
        </authorList>
    </citation>
    <scope>NUCLEOTIDE SEQUENCE [LARGE SCALE GENOMIC DNA]</scope>
    <source>
        <strain evidence="3">DSM 14884 / JCM 11576 / T1</strain>
    </source>
</reference>
<evidence type="ECO:0000313" key="3">
    <source>
        <dbReference type="Proteomes" id="UP000007030"/>
    </source>
</evidence>
<dbReference type="Proteomes" id="UP000007030">
    <property type="component" value="Chromosome"/>
</dbReference>
<proteinExistence type="predicted"/>
<evidence type="ECO:0000256" key="1">
    <source>
        <dbReference type="SAM" id="MobiDB-lite"/>
    </source>
</evidence>
<gene>
    <name evidence="2" type="ordered locus">Marky_2008</name>
</gene>
<evidence type="ECO:0000313" key="2">
    <source>
        <dbReference type="EMBL" id="AEB12736.1"/>
    </source>
</evidence>
<name>F2NMZ7_MARHT</name>
<protein>
    <submittedName>
        <fullName evidence="2">Uncharacterized protein</fullName>
    </submittedName>
</protein>
<keyword evidence="3" id="KW-1185">Reference proteome</keyword>
<feature type="region of interest" description="Disordered" evidence="1">
    <location>
        <begin position="1"/>
        <end position="24"/>
    </location>
</feature>
<feature type="compositionally biased region" description="Basic and acidic residues" evidence="1">
    <location>
        <begin position="7"/>
        <end position="19"/>
    </location>
</feature>
<dbReference type="EMBL" id="CP002630">
    <property type="protein sequence ID" value="AEB12736.1"/>
    <property type="molecule type" value="Genomic_DNA"/>
</dbReference>